<reference evidence="2" key="1">
    <citation type="submission" date="2008-03" db="EMBL/GenBank/DDBJ databases">
        <title>Complete sequence of Thermoproteus neutrophilus V24Sta.</title>
        <authorList>
            <consortium name="US DOE Joint Genome Institute"/>
            <person name="Copeland A."/>
            <person name="Lucas S."/>
            <person name="Lapidus A."/>
            <person name="Glavina del Rio T."/>
            <person name="Dalin E."/>
            <person name="Tice H."/>
            <person name="Bruce D."/>
            <person name="Goodwin L."/>
            <person name="Pitluck S."/>
            <person name="Sims D."/>
            <person name="Brettin T."/>
            <person name="Detter J.C."/>
            <person name="Han C."/>
            <person name="Kuske C.R."/>
            <person name="Schmutz J."/>
            <person name="Larimer F."/>
            <person name="Land M."/>
            <person name="Hauser L."/>
            <person name="Kyrpides N."/>
            <person name="Mikhailova N."/>
            <person name="Biddle J.F."/>
            <person name="Zhang Z."/>
            <person name="Fitz-Gibbon S.T."/>
            <person name="Lowe T.M."/>
            <person name="Saltikov C."/>
            <person name="House C.H."/>
            <person name="Richardson P."/>
        </authorList>
    </citation>
    <scope>NUCLEOTIDE SEQUENCE [LARGE SCALE GENOMIC DNA]</scope>
    <source>
        <strain evidence="2">V24Sta</strain>
    </source>
</reference>
<dbReference type="EMBL" id="CP001014">
    <property type="protein sequence ID" value="ACB39235.1"/>
    <property type="molecule type" value="Genomic_DNA"/>
</dbReference>
<evidence type="ECO:0008006" key="4">
    <source>
        <dbReference type="Google" id="ProtNLM"/>
    </source>
</evidence>
<protein>
    <recommendedName>
        <fullName evidence="4">Cobalt transport protein</fullName>
    </recommendedName>
</protein>
<evidence type="ECO:0000313" key="3">
    <source>
        <dbReference type="Proteomes" id="UP000001694"/>
    </source>
</evidence>
<keyword evidence="1" id="KW-1133">Transmembrane helix</keyword>
<keyword evidence="1" id="KW-0472">Membrane</keyword>
<dbReference type="HOGENOM" id="CLU_121283_0_0_2"/>
<evidence type="ECO:0000313" key="2">
    <source>
        <dbReference type="EMBL" id="ACB39235.1"/>
    </source>
</evidence>
<dbReference type="GeneID" id="6165699"/>
<feature type="transmembrane region" description="Helical" evidence="1">
    <location>
        <begin position="68"/>
        <end position="91"/>
    </location>
</feature>
<feature type="transmembrane region" description="Helical" evidence="1">
    <location>
        <begin position="36"/>
        <end position="56"/>
    </location>
</feature>
<organism evidence="2 3">
    <name type="scientific">Pyrobaculum neutrophilum (strain DSM 2338 / JCM 9278 / NBRC 100436 / V24Sta)</name>
    <name type="common">Thermoproteus neutrophilus</name>
    <dbReference type="NCBI Taxonomy" id="444157"/>
    <lineage>
        <taxon>Archaea</taxon>
        <taxon>Thermoproteota</taxon>
        <taxon>Thermoprotei</taxon>
        <taxon>Thermoproteales</taxon>
        <taxon>Thermoproteaceae</taxon>
        <taxon>Pyrobaculum</taxon>
    </lineage>
</organism>
<proteinExistence type="predicted"/>
<dbReference type="OrthoDB" id="28936at2157"/>
<dbReference type="RefSeq" id="WP_012349656.1">
    <property type="nucleotide sequence ID" value="NC_010525.1"/>
</dbReference>
<dbReference type="Proteomes" id="UP000001694">
    <property type="component" value="Chromosome"/>
</dbReference>
<dbReference type="eggNOG" id="arCOG07045">
    <property type="taxonomic scope" value="Archaea"/>
</dbReference>
<dbReference type="KEGG" id="tne:Tneu_0283"/>
<keyword evidence="1" id="KW-0812">Transmembrane</keyword>
<sequence>MPTPRYGLAKLLLLLLLPAGWEAVLGLAPLLALHRRVAAAAGGFALASYLSLALFVGPGEALTPSLVLFKNLVVLGLLFHAVSPGEVAWALRRAGVGGRWAYVLPMSLRAYSVISREVKTLLAVAKARGARGPRAVLASALPLVVFVFDYAEYLDVQLRQRSFECLAERPPLYTRWDALLLASLVAALVVQHAF</sequence>
<dbReference type="STRING" id="444157.Tneu_0283"/>
<name>B1YBA4_PYRNV</name>
<dbReference type="AlphaFoldDB" id="B1YBA4"/>
<accession>B1YBA4</accession>
<evidence type="ECO:0000256" key="1">
    <source>
        <dbReference type="SAM" id="Phobius"/>
    </source>
</evidence>
<keyword evidence="3" id="KW-1185">Reference proteome</keyword>
<gene>
    <name evidence="2" type="ordered locus">Tneu_0283</name>
</gene>